<evidence type="ECO:0000313" key="8">
    <source>
        <dbReference type="Proteomes" id="UP000007812"/>
    </source>
</evidence>
<feature type="transmembrane region" description="Helical" evidence="5">
    <location>
        <begin position="146"/>
        <end position="167"/>
    </location>
</feature>
<dbReference type="GO" id="GO:0005384">
    <property type="term" value="F:manganese ion transmembrane transporter activity"/>
    <property type="evidence" value="ECO:0007669"/>
    <property type="project" value="InterPro"/>
</dbReference>
<accession>F4FZI5</accession>
<dbReference type="SUPFAM" id="SSF47240">
    <property type="entry name" value="Ferritin-like"/>
    <property type="match status" value="1"/>
</dbReference>
<dbReference type="InterPro" id="IPR008217">
    <property type="entry name" value="Ccc1_fam"/>
</dbReference>
<dbReference type="InterPro" id="IPR039376">
    <property type="entry name" value="Ferritin_CCC1_N"/>
</dbReference>
<dbReference type="Gene3D" id="1.20.1260.10">
    <property type="match status" value="1"/>
</dbReference>
<dbReference type="KEGG" id="mcn:Mcup_1572"/>
<feature type="transmembrane region" description="Helical" evidence="5">
    <location>
        <begin position="234"/>
        <end position="252"/>
    </location>
</feature>
<dbReference type="InterPro" id="IPR003251">
    <property type="entry name" value="Rr_diiron-bd_dom"/>
</dbReference>
<keyword evidence="2 5" id="KW-0812">Transmembrane</keyword>
<dbReference type="PATRIC" id="fig|1006006.8.peg.1567"/>
<dbReference type="PANTHER" id="PTHR31851">
    <property type="entry name" value="FE(2+)/MN(2+) TRANSPORTER PCL1"/>
    <property type="match status" value="1"/>
</dbReference>
<reference evidence="7 8" key="1">
    <citation type="journal article" date="2011" name="J. Bacteriol.">
        <title>Complete genome sequence of Metallosphaera cuprina, a metal sulfide-oxidizing archaeon from a hot spring.</title>
        <authorList>
            <person name="Liu L.J."/>
            <person name="You X.Y."/>
            <person name="Zheng H."/>
            <person name="Wang S."/>
            <person name="Jiang C.Y."/>
            <person name="Liu S.J."/>
        </authorList>
    </citation>
    <scope>NUCLEOTIDE SEQUENCE [LARGE SCALE GENOMIC DNA]</scope>
    <source>
        <strain evidence="7 8">Ar-4</strain>
    </source>
</reference>
<dbReference type="InterPro" id="IPR009078">
    <property type="entry name" value="Ferritin-like_SF"/>
</dbReference>
<dbReference type="AlphaFoldDB" id="F4FZI5"/>
<dbReference type="CDD" id="cd01044">
    <property type="entry name" value="Ferritin_CCC1_N"/>
    <property type="match status" value="1"/>
</dbReference>
<dbReference type="OrthoDB" id="42847at2157"/>
<protein>
    <recommendedName>
        <fullName evidence="6">Rubrerythrin diiron-binding domain-containing protein</fullName>
    </recommendedName>
</protein>
<dbReference type="Pfam" id="PF02915">
    <property type="entry name" value="Rubrerythrin"/>
    <property type="match status" value="1"/>
</dbReference>
<evidence type="ECO:0000313" key="7">
    <source>
        <dbReference type="EMBL" id="AEB95675.1"/>
    </source>
</evidence>
<dbReference type="HOGENOM" id="CLU_065373_0_0_2"/>
<name>F4FZI5_METCR</name>
<dbReference type="GO" id="GO:0046872">
    <property type="term" value="F:metal ion binding"/>
    <property type="evidence" value="ECO:0007669"/>
    <property type="project" value="InterPro"/>
</dbReference>
<dbReference type="Proteomes" id="UP000007812">
    <property type="component" value="Chromosome"/>
</dbReference>
<comment type="subcellular location">
    <subcellularLocation>
        <location evidence="1">Endomembrane system</location>
        <topology evidence="1">Multi-pass membrane protein</topology>
    </subcellularLocation>
</comment>
<gene>
    <name evidence="7" type="ordered locus">Mcup_1572</name>
</gene>
<dbReference type="STRING" id="1006006.Mcup_1572"/>
<evidence type="ECO:0000256" key="4">
    <source>
        <dbReference type="ARBA" id="ARBA00023136"/>
    </source>
</evidence>
<evidence type="ECO:0000259" key="6">
    <source>
        <dbReference type="Pfam" id="PF02915"/>
    </source>
</evidence>
<dbReference type="InterPro" id="IPR012347">
    <property type="entry name" value="Ferritin-like"/>
</dbReference>
<evidence type="ECO:0000256" key="1">
    <source>
        <dbReference type="ARBA" id="ARBA00004127"/>
    </source>
</evidence>
<feature type="transmembrane region" description="Helical" evidence="5">
    <location>
        <begin position="173"/>
        <end position="194"/>
    </location>
</feature>
<dbReference type="GO" id="GO:0012505">
    <property type="term" value="C:endomembrane system"/>
    <property type="evidence" value="ECO:0007669"/>
    <property type="project" value="UniProtKB-SubCell"/>
</dbReference>
<dbReference type="RefSeq" id="WP_013738173.1">
    <property type="nucleotide sequence ID" value="NC_015435.1"/>
</dbReference>
<keyword evidence="4 5" id="KW-0472">Membrane</keyword>
<dbReference type="EMBL" id="CP002656">
    <property type="protein sequence ID" value="AEB95675.1"/>
    <property type="molecule type" value="Genomic_DNA"/>
</dbReference>
<feature type="domain" description="Rubrerythrin diiron-binding" evidence="6">
    <location>
        <begin position="4"/>
        <end position="132"/>
    </location>
</feature>
<feature type="transmembrane region" description="Helical" evidence="5">
    <location>
        <begin position="290"/>
        <end position="311"/>
    </location>
</feature>
<evidence type="ECO:0000256" key="3">
    <source>
        <dbReference type="ARBA" id="ARBA00022989"/>
    </source>
</evidence>
<dbReference type="eggNOG" id="arCOG01096">
    <property type="taxonomic scope" value="Archaea"/>
</dbReference>
<organism evidence="7 8">
    <name type="scientific">Metallosphaera cuprina (strain Ar-4)</name>
    <dbReference type="NCBI Taxonomy" id="1006006"/>
    <lineage>
        <taxon>Archaea</taxon>
        <taxon>Thermoproteota</taxon>
        <taxon>Thermoprotei</taxon>
        <taxon>Sulfolobales</taxon>
        <taxon>Sulfolobaceae</taxon>
        <taxon>Metallosphaera</taxon>
    </lineage>
</organism>
<feature type="transmembrane region" description="Helical" evidence="5">
    <location>
        <begin position="258"/>
        <end position="278"/>
    </location>
</feature>
<dbReference type="GeneID" id="10493761"/>
<proteinExistence type="predicted"/>
<dbReference type="GO" id="GO:0030026">
    <property type="term" value="P:intracellular manganese ion homeostasis"/>
    <property type="evidence" value="ECO:0007669"/>
    <property type="project" value="InterPro"/>
</dbReference>
<keyword evidence="3 5" id="KW-1133">Transmembrane helix</keyword>
<dbReference type="Pfam" id="PF01988">
    <property type="entry name" value="VIT1"/>
    <property type="match status" value="2"/>
</dbReference>
<sequence length="315" mass="34065">MEKLVQRNYKAELLGSELYASLASIEKDEKVKEVLRELAEGEANHAKFWESIAQSRGIRLGNLGVMDRIKIRLLLKVRKVLGVALALKLVEAGEENDAEKYYKLSTSPEFSDTEREGFKNIMMQELVHEDLLIQNQINVDSIRDSIYAVSDGLIEVLASVSGLAGIFPNPLYVAIGGLIVGVSGMISMSIGAYLSSKSEEDIRNNALRRARLKNQETDQAEANSRTKESVRTTAISYIIGALVPIIPFILGLKGNPGLLTAYAITGASTFMVGSLIGIVSDVNPWKRGALMTGLALGAALLTHGLGVLAHLEGLG</sequence>
<dbReference type="GO" id="GO:0016491">
    <property type="term" value="F:oxidoreductase activity"/>
    <property type="evidence" value="ECO:0007669"/>
    <property type="project" value="InterPro"/>
</dbReference>
<evidence type="ECO:0000256" key="2">
    <source>
        <dbReference type="ARBA" id="ARBA00022692"/>
    </source>
</evidence>
<keyword evidence="8" id="KW-1185">Reference proteome</keyword>
<evidence type="ECO:0000256" key="5">
    <source>
        <dbReference type="SAM" id="Phobius"/>
    </source>
</evidence>